<reference evidence="1 2" key="1">
    <citation type="submission" date="2019-04" db="EMBL/GenBank/DDBJ databases">
        <title>Microbes associate with the intestines of laboratory mice.</title>
        <authorList>
            <person name="Navarre W."/>
            <person name="Wong E."/>
            <person name="Huang K."/>
            <person name="Tropini C."/>
            <person name="Ng K."/>
            <person name="Yu B."/>
        </authorList>
    </citation>
    <scope>NUCLEOTIDE SEQUENCE [LARGE SCALE GENOMIC DNA]</scope>
    <source>
        <strain evidence="1 2">NM22_B1</strain>
    </source>
</reference>
<proteinExistence type="predicted"/>
<sequence length="64" mass="6821">MGTSSLMTFVKSLEEQGLKDEENILLFAGRGNANVDVAAGNNCRCNGDNCDCNGTVLKPVEKID</sequence>
<dbReference type="Proteomes" id="UP000310760">
    <property type="component" value="Unassembled WGS sequence"/>
</dbReference>
<gene>
    <name evidence="1" type="ORF">E5339_15140</name>
</gene>
<dbReference type="EMBL" id="SRYJ01000035">
    <property type="protein sequence ID" value="TGY68831.1"/>
    <property type="molecule type" value="Genomic_DNA"/>
</dbReference>
<dbReference type="RefSeq" id="WP_135952210.1">
    <property type="nucleotide sequence ID" value="NZ_CAJUNV010000001.1"/>
</dbReference>
<dbReference type="AlphaFoldDB" id="A0A4S2FIW9"/>
<accession>A0A4S2FIW9</accession>
<organism evidence="1 2">
    <name type="scientific">Phocaeicola sartorii</name>
    <dbReference type="NCBI Taxonomy" id="671267"/>
    <lineage>
        <taxon>Bacteria</taxon>
        <taxon>Pseudomonadati</taxon>
        <taxon>Bacteroidota</taxon>
        <taxon>Bacteroidia</taxon>
        <taxon>Bacteroidales</taxon>
        <taxon>Bacteroidaceae</taxon>
        <taxon>Phocaeicola</taxon>
    </lineage>
</organism>
<comment type="caution">
    <text evidence="1">The sequence shown here is derived from an EMBL/GenBank/DDBJ whole genome shotgun (WGS) entry which is preliminary data.</text>
</comment>
<evidence type="ECO:0000313" key="2">
    <source>
        <dbReference type="Proteomes" id="UP000310760"/>
    </source>
</evidence>
<evidence type="ECO:0000313" key="1">
    <source>
        <dbReference type="EMBL" id="TGY68831.1"/>
    </source>
</evidence>
<name>A0A4S2FIW9_9BACT</name>
<protein>
    <submittedName>
        <fullName evidence="1">Uncharacterized protein</fullName>
    </submittedName>
</protein>